<dbReference type="GO" id="GO:0020037">
    <property type="term" value="F:heme binding"/>
    <property type="evidence" value="ECO:0007669"/>
    <property type="project" value="InterPro"/>
</dbReference>
<dbReference type="EMBL" id="CAINUL010000010">
    <property type="protein sequence ID" value="CAD0111495.1"/>
    <property type="molecule type" value="Genomic_DNA"/>
</dbReference>
<dbReference type="InterPro" id="IPR001128">
    <property type="entry name" value="Cyt_P450"/>
</dbReference>
<keyword evidence="3" id="KW-0560">Oxidoreductase</keyword>
<evidence type="ECO:0000313" key="6">
    <source>
        <dbReference type="Proteomes" id="UP000745764"/>
    </source>
</evidence>
<dbReference type="PANTHER" id="PTHR24305:SF235">
    <property type="entry name" value="CYTOCHROME P450 MONOOXYGENASE APDB-RELATED"/>
    <property type="match status" value="1"/>
</dbReference>
<dbReference type="PANTHER" id="PTHR24305">
    <property type="entry name" value="CYTOCHROME P450"/>
    <property type="match status" value="1"/>
</dbReference>
<dbReference type="GO" id="GO:0004497">
    <property type="term" value="F:monooxygenase activity"/>
    <property type="evidence" value="ECO:0007669"/>
    <property type="project" value="InterPro"/>
</dbReference>
<comment type="cofactor">
    <cofactor evidence="1">
        <name>heme</name>
        <dbReference type="ChEBI" id="CHEBI:30413"/>
    </cofactor>
</comment>
<evidence type="ECO:0008006" key="7">
    <source>
        <dbReference type="Google" id="ProtNLM"/>
    </source>
</evidence>
<keyword evidence="6" id="KW-1185">Reference proteome</keyword>
<dbReference type="Pfam" id="PF00067">
    <property type="entry name" value="p450"/>
    <property type="match status" value="1"/>
</dbReference>
<dbReference type="OrthoDB" id="2789670at2759"/>
<comment type="caution">
    <text evidence="5">The sequence shown here is derived from an EMBL/GenBank/DDBJ whole genome shotgun (WGS) entry which is preliminary data.</text>
</comment>
<evidence type="ECO:0000256" key="3">
    <source>
        <dbReference type="ARBA" id="ARBA00023002"/>
    </source>
</evidence>
<dbReference type="SUPFAM" id="SSF48264">
    <property type="entry name" value="Cytochrome P450"/>
    <property type="match status" value="1"/>
</dbReference>
<gene>
    <name evidence="5" type="ORF">AWRI4620_LOCUS5750</name>
</gene>
<reference evidence="5" key="1">
    <citation type="submission" date="2020-06" db="EMBL/GenBank/DDBJ databases">
        <authorList>
            <person name="Onetto C."/>
        </authorList>
    </citation>
    <scope>NUCLEOTIDE SEQUENCE</scope>
</reference>
<dbReference type="AlphaFoldDB" id="A0A9N8PUI2"/>
<evidence type="ECO:0000256" key="2">
    <source>
        <dbReference type="ARBA" id="ARBA00022723"/>
    </source>
</evidence>
<proteinExistence type="predicted"/>
<accession>A0A9N8PUI2</accession>
<sequence length="440" mass="50351">MKVLEIKDLRLKLLRRSGRELAGDNPYVIRCGPYEELVISQPDQIHDFYQGDYKRHGKPQNFNFGELFGRFMGTAVGLRYGEDWRKIRKHFDPPFAFHAVAQRTPRFQREIGLWIRELAQDSKEGVSDVAVGESFRFLVLRLLAVHLYQDAFDDRLYWQLLELSESHDHVVHALMTCKGHDSKIWSKFPTSTRRLLDRFLNGWKDLNREVIGNAREGKWECPLEITARGFVESDDMTEEEFLSTLGEILFANVDVSASVLSTTFRNLAKNTKIQDELRAEITQCKSDADFDMSKYLTNSKTLLHRVTMESMRLAPAFWFSMPETTAEDKTIGGFAIPANTTVIIDNQRLNEGSVTWGSDGDQFRPDRFLEVSPQAQRCGFMRFGTGAASGRCLGKNAADVVFKLTTIAVVERFQMETLIHDGNDKAQSKRGVPDVRFIEN</sequence>
<keyword evidence="4" id="KW-0408">Iron</keyword>
<evidence type="ECO:0000256" key="1">
    <source>
        <dbReference type="ARBA" id="ARBA00001971"/>
    </source>
</evidence>
<dbReference type="GO" id="GO:0005506">
    <property type="term" value="F:iron ion binding"/>
    <property type="evidence" value="ECO:0007669"/>
    <property type="project" value="InterPro"/>
</dbReference>
<name>A0A9N8PUI2_9PEZI</name>
<evidence type="ECO:0000313" key="5">
    <source>
        <dbReference type="EMBL" id="CAD0111495.1"/>
    </source>
</evidence>
<dbReference type="Proteomes" id="UP000745764">
    <property type="component" value="Unassembled WGS sequence"/>
</dbReference>
<dbReference type="GO" id="GO:0044550">
    <property type="term" value="P:secondary metabolite biosynthetic process"/>
    <property type="evidence" value="ECO:0007669"/>
    <property type="project" value="UniProtKB-ARBA"/>
</dbReference>
<dbReference type="GO" id="GO:0016705">
    <property type="term" value="F:oxidoreductase activity, acting on paired donors, with incorporation or reduction of molecular oxygen"/>
    <property type="evidence" value="ECO:0007669"/>
    <property type="project" value="InterPro"/>
</dbReference>
<evidence type="ECO:0000256" key="4">
    <source>
        <dbReference type="ARBA" id="ARBA00023004"/>
    </source>
</evidence>
<protein>
    <recommendedName>
        <fullName evidence="7">Cytochrome P450</fullName>
    </recommendedName>
</protein>
<organism evidence="5 6">
    <name type="scientific">Aureobasidium uvarum</name>
    <dbReference type="NCBI Taxonomy" id="2773716"/>
    <lineage>
        <taxon>Eukaryota</taxon>
        <taxon>Fungi</taxon>
        <taxon>Dikarya</taxon>
        <taxon>Ascomycota</taxon>
        <taxon>Pezizomycotina</taxon>
        <taxon>Dothideomycetes</taxon>
        <taxon>Dothideomycetidae</taxon>
        <taxon>Dothideales</taxon>
        <taxon>Saccotheciaceae</taxon>
        <taxon>Aureobasidium</taxon>
    </lineage>
</organism>
<dbReference type="InterPro" id="IPR050121">
    <property type="entry name" value="Cytochrome_P450_monoxygenase"/>
</dbReference>
<dbReference type="InterPro" id="IPR036396">
    <property type="entry name" value="Cyt_P450_sf"/>
</dbReference>
<dbReference type="Gene3D" id="1.10.630.10">
    <property type="entry name" value="Cytochrome P450"/>
    <property type="match status" value="1"/>
</dbReference>
<keyword evidence="2" id="KW-0479">Metal-binding</keyword>